<dbReference type="GO" id="GO:0051082">
    <property type="term" value="F:unfolded protein binding"/>
    <property type="evidence" value="ECO:0007669"/>
    <property type="project" value="InterPro"/>
</dbReference>
<sequence>MNELEIKMGYQVISFLLQYPDKERAEVLPEINSAINDLQDITVKEKIKSFLKRAECLSYEEWIDHYIEYFDFGKITNLYVTYLKLGEQRERGLELLKLKKFYESNGFHASEKELPDYLPLMLEFCALVPVPISSELLQMYYKNIDEIRIQLQKAESDYVLLLEALQEVMNHAGIAASAEGVDSNELN</sequence>
<evidence type="ECO:0000256" key="2">
    <source>
        <dbReference type="SAM" id="Coils"/>
    </source>
</evidence>
<dbReference type="SUPFAM" id="SSF89155">
    <property type="entry name" value="TorD-like"/>
    <property type="match status" value="1"/>
</dbReference>
<name>A0A917HPZ3_9BACI</name>
<proteinExistence type="predicted"/>
<dbReference type="PANTHER" id="PTHR43680">
    <property type="entry name" value="NITRATE REDUCTASE MOLYBDENUM COFACTOR ASSEMBLY CHAPERONE"/>
    <property type="match status" value="1"/>
</dbReference>
<feature type="coiled-coil region" evidence="2">
    <location>
        <begin position="137"/>
        <end position="164"/>
    </location>
</feature>
<reference evidence="3" key="2">
    <citation type="submission" date="2020-09" db="EMBL/GenBank/DDBJ databases">
        <authorList>
            <person name="Sun Q."/>
            <person name="Zhou Y."/>
        </authorList>
    </citation>
    <scope>NUCLEOTIDE SEQUENCE</scope>
    <source>
        <strain evidence="3">CGMCC 1.12754</strain>
    </source>
</reference>
<dbReference type="Gene3D" id="1.10.3480.10">
    <property type="entry name" value="TorD-like"/>
    <property type="match status" value="1"/>
</dbReference>
<dbReference type="GO" id="GO:0042128">
    <property type="term" value="P:nitrate assimilation"/>
    <property type="evidence" value="ECO:0007669"/>
    <property type="project" value="UniProtKB-KW"/>
</dbReference>
<dbReference type="GO" id="GO:0051131">
    <property type="term" value="P:chaperone-mediated protein complex assembly"/>
    <property type="evidence" value="ECO:0007669"/>
    <property type="project" value="InterPro"/>
</dbReference>
<comment type="caution">
    <text evidence="3">The sequence shown here is derived from an EMBL/GenBank/DDBJ whole genome shotgun (WGS) entry which is preliminary data.</text>
</comment>
<evidence type="ECO:0000256" key="1">
    <source>
        <dbReference type="ARBA" id="ARBA00023063"/>
    </source>
</evidence>
<dbReference type="PANTHER" id="PTHR43680:SF2">
    <property type="entry name" value="NITRATE REDUCTASE MOLYBDENUM COFACTOR ASSEMBLY CHAPERONE NARJ"/>
    <property type="match status" value="1"/>
</dbReference>
<dbReference type="NCBIfam" id="TIGR00684">
    <property type="entry name" value="narJ"/>
    <property type="match status" value="1"/>
</dbReference>
<evidence type="ECO:0000313" key="3">
    <source>
        <dbReference type="EMBL" id="GGG85347.1"/>
    </source>
</evidence>
<dbReference type="AlphaFoldDB" id="A0A917HPZ3"/>
<gene>
    <name evidence="3" type="primary">narJ</name>
    <name evidence="3" type="ORF">GCM10011398_33850</name>
</gene>
<dbReference type="RefSeq" id="WP_188456553.1">
    <property type="nucleotide sequence ID" value="NZ_BMFR01000020.1"/>
</dbReference>
<dbReference type="InterPro" id="IPR036411">
    <property type="entry name" value="TorD-like_sf"/>
</dbReference>
<dbReference type="Pfam" id="PF02613">
    <property type="entry name" value="Nitrate_red_del"/>
    <property type="match status" value="1"/>
</dbReference>
<dbReference type="InterPro" id="IPR003765">
    <property type="entry name" value="NO3_reductase_chaperone_NarJ"/>
</dbReference>
<dbReference type="EMBL" id="BMFR01000020">
    <property type="protein sequence ID" value="GGG85347.1"/>
    <property type="molecule type" value="Genomic_DNA"/>
</dbReference>
<dbReference type="GO" id="GO:0016530">
    <property type="term" value="F:metallochaperone activity"/>
    <property type="evidence" value="ECO:0007669"/>
    <property type="project" value="TreeGrafter"/>
</dbReference>
<accession>A0A917HPZ3</accession>
<dbReference type="Proteomes" id="UP000622860">
    <property type="component" value="Unassembled WGS sequence"/>
</dbReference>
<evidence type="ECO:0000313" key="4">
    <source>
        <dbReference type="Proteomes" id="UP000622860"/>
    </source>
</evidence>
<keyword evidence="4" id="KW-1185">Reference proteome</keyword>
<protein>
    <submittedName>
        <fullName evidence="3">Nitrate reductase molybdenum cofactor assembly chaperone NarJ</fullName>
    </submittedName>
</protein>
<reference evidence="3" key="1">
    <citation type="journal article" date="2014" name="Int. J. Syst. Evol. Microbiol.">
        <title>Complete genome sequence of Corynebacterium casei LMG S-19264T (=DSM 44701T), isolated from a smear-ripened cheese.</title>
        <authorList>
            <consortium name="US DOE Joint Genome Institute (JGI-PGF)"/>
            <person name="Walter F."/>
            <person name="Albersmeier A."/>
            <person name="Kalinowski J."/>
            <person name="Ruckert C."/>
        </authorList>
    </citation>
    <scope>NUCLEOTIDE SEQUENCE</scope>
    <source>
        <strain evidence="3">CGMCC 1.12754</strain>
    </source>
</reference>
<keyword evidence="1" id="KW-0534">Nitrate assimilation</keyword>
<organism evidence="3 4">
    <name type="scientific">Virgibacillus oceani</name>
    <dbReference type="NCBI Taxonomy" id="1479511"/>
    <lineage>
        <taxon>Bacteria</taxon>
        <taxon>Bacillati</taxon>
        <taxon>Bacillota</taxon>
        <taxon>Bacilli</taxon>
        <taxon>Bacillales</taxon>
        <taxon>Bacillaceae</taxon>
        <taxon>Virgibacillus</taxon>
    </lineage>
</organism>
<keyword evidence="2" id="KW-0175">Coiled coil</keyword>
<dbReference type="InterPro" id="IPR020945">
    <property type="entry name" value="DMSO/NO3_reduct_chaperone"/>
</dbReference>